<evidence type="ECO:0000313" key="3">
    <source>
        <dbReference type="Proteomes" id="UP000614469"/>
    </source>
</evidence>
<sequence length="153" mass="17969">MKEDRFLTVILVVIGLLVALSLGVFFLKEDTTTYLSDNTPEGIIHNYIIALEQGDYERAYDYLADKKNKPDYDEFRQDLFIDRNGRRGLQIGEVEISEDTASVSITITESNRGPFFDQYSYSESALLIKQEGEWKIFQMPYSYWSWNWYQEDN</sequence>
<name>A0A8J6NMH2_9CHLR</name>
<dbReference type="Gene3D" id="3.10.450.50">
    <property type="match status" value="1"/>
</dbReference>
<keyword evidence="1" id="KW-1133">Transmembrane helix</keyword>
<gene>
    <name evidence="2" type="ORF">H8E29_14795</name>
</gene>
<feature type="transmembrane region" description="Helical" evidence="1">
    <location>
        <begin position="6"/>
        <end position="27"/>
    </location>
</feature>
<dbReference type="SUPFAM" id="SSF54427">
    <property type="entry name" value="NTF2-like"/>
    <property type="match status" value="1"/>
</dbReference>
<dbReference type="Proteomes" id="UP000614469">
    <property type="component" value="Unassembled WGS sequence"/>
</dbReference>
<keyword evidence="1" id="KW-0812">Transmembrane</keyword>
<evidence type="ECO:0000313" key="2">
    <source>
        <dbReference type="EMBL" id="MBC8336527.1"/>
    </source>
</evidence>
<protein>
    <submittedName>
        <fullName evidence="2">DUF4878 domain-containing protein</fullName>
    </submittedName>
</protein>
<evidence type="ECO:0000256" key="1">
    <source>
        <dbReference type="SAM" id="Phobius"/>
    </source>
</evidence>
<reference evidence="2 3" key="1">
    <citation type="submission" date="2020-08" db="EMBL/GenBank/DDBJ databases">
        <title>Bridging the membrane lipid divide: bacteria of the FCB group superphylum have the potential to synthesize archaeal ether lipids.</title>
        <authorList>
            <person name="Villanueva L."/>
            <person name="Von Meijenfeldt F.A.B."/>
            <person name="Westbye A.B."/>
            <person name="Yadav S."/>
            <person name="Hopmans E.C."/>
            <person name="Dutilh B.E."/>
            <person name="Sinninghe Damste J.S."/>
        </authorList>
    </citation>
    <scope>NUCLEOTIDE SEQUENCE [LARGE SCALE GENOMIC DNA]</scope>
    <source>
        <strain evidence="2">NIOZ-UU36</strain>
    </source>
</reference>
<organism evidence="2 3">
    <name type="scientific">Candidatus Desulfolinea nitratireducens</name>
    <dbReference type="NCBI Taxonomy" id="2841698"/>
    <lineage>
        <taxon>Bacteria</taxon>
        <taxon>Bacillati</taxon>
        <taxon>Chloroflexota</taxon>
        <taxon>Anaerolineae</taxon>
        <taxon>Anaerolineales</taxon>
        <taxon>Anaerolineales incertae sedis</taxon>
        <taxon>Candidatus Desulfolinea</taxon>
    </lineage>
</organism>
<dbReference type="InterPro" id="IPR032710">
    <property type="entry name" value="NTF2-like_dom_sf"/>
</dbReference>
<comment type="caution">
    <text evidence="2">The sequence shown here is derived from an EMBL/GenBank/DDBJ whole genome shotgun (WGS) entry which is preliminary data.</text>
</comment>
<proteinExistence type="predicted"/>
<keyword evidence="1" id="KW-0472">Membrane</keyword>
<dbReference type="AlphaFoldDB" id="A0A8J6NMH2"/>
<dbReference type="EMBL" id="JACNJN010000170">
    <property type="protein sequence ID" value="MBC8336527.1"/>
    <property type="molecule type" value="Genomic_DNA"/>
</dbReference>
<accession>A0A8J6NMH2</accession>